<protein>
    <submittedName>
        <fullName evidence="1">Uncharacterized protein</fullName>
    </submittedName>
</protein>
<dbReference type="EMBL" id="MHCU01000006">
    <property type="protein sequence ID" value="OGY28263.1"/>
    <property type="molecule type" value="Genomic_DNA"/>
</dbReference>
<comment type="caution">
    <text evidence="1">The sequence shown here is derived from an EMBL/GenBank/DDBJ whole genome shotgun (WGS) entry which is preliminary data.</text>
</comment>
<evidence type="ECO:0000313" key="2">
    <source>
        <dbReference type="Proteomes" id="UP000176645"/>
    </source>
</evidence>
<organism evidence="1 2">
    <name type="scientific">Candidatus Woykebacteria bacterium RBG_19FT_COMBO_43_10</name>
    <dbReference type="NCBI Taxonomy" id="1802598"/>
    <lineage>
        <taxon>Bacteria</taxon>
        <taxon>Candidatus Woykeibacteriota</taxon>
    </lineage>
</organism>
<gene>
    <name evidence="1" type="ORF">A2Z42_01815</name>
</gene>
<name>A0A1G1WKP8_9BACT</name>
<evidence type="ECO:0000313" key="1">
    <source>
        <dbReference type="EMBL" id="OGY28263.1"/>
    </source>
</evidence>
<proteinExistence type="predicted"/>
<reference evidence="1 2" key="1">
    <citation type="journal article" date="2016" name="Nat. Commun.">
        <title>Thousands of microbial genomes shed light on interconnected biogeochemical processes in an aquifer system.</title>
        <authorList>
            <person name="Anantharaman K."/>
            <person name="Brown C.T."/>
            <person name="Hug L.A."/>
            <person name="Sharon I."/>
            <person name="Castelle C.J."/>
            <person name="Probst A.J."/>
            <person name="Thomas B.C."/>
            <person name="Singh A."/>
            <person name="Wilkins M.J."/>
            <person name="Karaoz U."/>
            <person name="Brodie E.L."/>
            <person name="Williams K.H."/>
            <person name="Hubbard S.S."/>
            <person name="Banfield J.F."/>
        </authorList>
    </citation>
    <scope>NUCLEOTIDE SEQUENCE [LARGE SCALE GENOMIC DNA]</scope>
</reference>
<dbReference type="AlphaFoldDB" id="A0A1G1WKP8"/>
<dbReference type="Proteomes" id="UP000176645">
    <property type="component" value="Unassembled WGS sequence"/>
</dbReference>
<sequence>MIFNRYTSTAFLDSQKCEEETETEQREFPRLPSIFAQVQQPTQSSGNFGVTFFAKGKKINFKVLKKPTAKLVG</sequence>
<accession>A0A1G1WKP8</accession>